<reference evidence="2" key="1">
    <citation type="submission" date="2020-11" db="EMBL/GenBank/DDBJ databases">
        <authorList>
            <consortium name="DOE Joint Genome Institute"/>
            <person name="Ahrendt S."/>
            <person name="Riley R."/>
            <person name="Andreopoulos W."/>
            <person name="Labutti K."/>
            <person name="Pangilinan J."/>
            <person name="Ruiz-Duenas F.J."/>
            <person name="Barrasa J.M."/>
            <person name="Sanchez-Garcia M."/>
            <person name="Camarero S."/>
            <person name="Miyauchi S."/>
            <person name="Serrano A."/>
            <person name="Linde D."/>
            <person name="Babiker R."/>
            <person name="Drula E."/>
            <person name="Ayuso-Fernandez I."/>
            <person name="Pacheco R."/>
            <person name="Padilla G."/>
            <person name="Ferreira P."/>
            <person name="Barriuso J."/>
            <person name="Kellner H."/>
            <person name="Castanera R."/>
            <person name="Alfaro M."/>
            <person name="Ramirez L."/>
            <person name="Pisabarro A.G."/>
            <person name="Kuo A."/>
            <person name="Tritt A."/>
            <person name="Lipzen A."/>
            <person name="He G."/>
            <person name="Yan M."/>
            <person name="Ng V."/>
            <person name="Cullen D."/>
            <person name="Martin F."/>
            <person name="Rosso M.-N."/>
            <person name="Henrissat B."/>
            <person name="Hibbett D."/>
            <person name="Martinez A.T."/>
            <person name="Grigoriev I.V."/>
        </authorList>
    </citation>
    <scope>NUCLEOTIDE SEQUENCE</scope>
    <source>
        <strain evidence="2">AH 40177</strain>
    </source>
</reference>
<gene>
    <name evidence="2" type="ORF">BDP27DRAFT_1337006</name>
</gene>
<keyword evidence="3" id="KW-1185">Reference proteome</keyword>
<evidence type="ECO:0000313" key="3">
    <source>
        <dbReference type="Proteomes" id="UP000772434"/>
    </source>
</evidence>
<dbReference type="EMBL" id="JADNRY010000180">
    <property type="protein sequence ID" value="KAF9062164.1"/>
    <property type="molecule type" value="Genomic_DNA"/>
</dbReference>
<dbReference type="AlphaFoldDB" id="A0A9P5U1A2"/>
<name>A0A9P5U1A2_9AGAR</name>
<sequence length="306" mass="32515">MWKTSEVISVPVVTLGVVEERLDQICKGIRCGQTRRSFLRRVSSFRSGLDLKQLQAHMEQMASMMLQFRTARMQVETLKRTLDERTLDLTQRVNALETKSLFNGANRLATTPSPPSLPISSVSGSGVTRHDVVVTDNVQGILDDKNVPLEPTSLALPTTSTCSCSFASATRQSSSSSAGMEDSCRALSSVAPFAGSSVTTQGDVSLSASHVAGSSSTVSTTDNSTNENFNNVTNNYHIFLPFPVFGHPSPPAFGVGFGHSIGYNAYGGYGYGTGWEHGVYPGGGTAHTGGYDAYGGNGGYGGYRTQ</sequence>
<evidence type="ECO:0000313" key="2">
    <source>
        <dbReference type="EMBL" id="KAF9062164.1"/>
    </source>
</evidence>
<comment type="caution">
    <text evidence="2">The sequence shown here is derived from an EMBL/GenBank/DDBJ whole genome shotgun (WGS) entry which is preliminary data.</text>
</comment>
<feature type="region of interest" description="Disordered" evidence="1">
    <location>
        <begin position="106"/>
        <end position="125"/>
    </location>
</feature>
<accession>A0A9P5U1A2</accession>
<proteinExistence type="predicted"/>
<dbReference type="Proteomes" id="UP000772434">
    <property type="component" value="Unassembled WGS sequence"/>
</dbReference>
<organism evidence="2 3">
    <name type="scientific">Rhodocollybia butyracea</name>
    <dbReference type="NCBI Taxonomy" id="206335"/>
    <lineage>
        <taxon>Eukaryota</taxon>
        <taxon>Fungi</taxon>
        <taxon>Dikarya</taxon>
        <taxon>Basidiomycota</taxon>
        <taxon>Agaricomycotina</taxon>
        <taxon>Agaricomycetes</taxon>
        <taxon>Agaricomycetidae</taxon>
        <taxon>Agaricales</taxon>
        <taxon>Marasmiineae</taxon>
        <taxon>Omphalotaceae</taxon>
        <taxon>Rhodocollybia</taxon>
    </lineage>
</organism>
<evidence type="ECO:0000256" key="1">
    <source>
        <dbReference type="SAM" id="MobiDB-lite"/>
    </source>
</evidence>
<protein>
    <submittedName>
        <fullName evidence="2">Uncharacterized protein</fullName>
    </submittedName>
</protein>